<sequence length="238" mass="26761">MDKSSDSTVSASPAPHRRGKRAAHEAALGPEREENTSQGTQEESSAKRQRLNPPENGSWKAKGNQSFPSFLKKLREIVDSDRFQSIWWSDDGNTIVMEENHFRKEVLGTTGPLSAFNISNMVTFIRWLHLHKFFITECDLPTSASRAQFPAAGAMPVSSEHLTLLCFLQLLCYYSPYFQRDYPHLQRKFKRSAGARRRVPAAFPAEPSGPSPAWQGPDSGAGGDGVGHQHNLRYRKYR</sequence>
<gene>
    <name evidence="7" type="ORF">ASZ78_001902</name>
</gene>
<evidence type="ECO:0000313" key="8">
    <source>
        <dbReference type="Proteomes" id="UP000198323"/>
    </source>
</evidence>
<dbReference type="GO" id="GO:0003700">
    <property type="term" value="F:DNA-binding transcription factor activity"/>
    <property type="evidence" value="ECO:0007669"/>
    <property type="project" value="InterPro"/>
</dbReference>
<reference evidence="7 8" key="1">
    <citation type="submission" date="2016-07" db="EMBL/GenBank/DDBJ databases">
        <title>Disparate Historic Effective Population Sizes Predicted by Modern Levels of Genome Diversity for the Scaled Quail (Callipepla squamata) and the Northern Bobwhite (Colinus virginianus): Inferences from First and Second Generation Draft Genome Assemblies for Sympatric New World Quail.</title>
        <authorList>
            <person name="Oldeschulte D.L."/>
            <person name="Halley Y.A."/>
            <person name="Bhattarai E.K."/>
            <person name="Brashear W.A."/>
            <person name="Hill J."/>
            <person name="Metz R.P."/>
            <person name="Johnson C.D."/>
            <person name="Rollins D."/>
            <person name="Peterson M.J."/>
            <person name="Bickhart D.M."/>
            <person name="Decker J.E."/>
            <person name="Seabury C.M."/>
        </authorList>
    </citation>
    <scope>NUCLEOTIDE SEQUENCE [LARGE SCALE GENOMIC DNA]</scope>
    <source>
        <strain evidence="7 8">Texas</strain>
        <tissue evidence="7">Leg muscle</tissue>
    </source>
</reference>
<evidence type="ECO:0000259" key="6">
    <source>
        <dbReference type="Pfam" id="PF00447"/>
    </source>
</evidence>
<feature type="region of interest" description="Disordered" evidence="5">
    <location>
        <begin position="201"/>
        <end position="238"/>
    </location>
</feature>
<dbReference type="InterPro" id="IPR036390">
    <property type="entry name" value="WH_DNA-bd_sf"/>
</dbReference>
<comment type="subcellular location">
    <subcellularLocation>
        <location evidence="1">Nucleus</location>
    </subcellularLocation>
</comment>
<dbReference type="InterPro" id="IPR000232">
    <property type="entry name" value="HSF_DNA-bd"/>
</dbReference>
<keyword evidence="3" id="KW-0238">DNA-binding</keyword>
<evidence type="ECO:0000256" key="4">
    <source>
        <dbReference type="ARBA" id="ARBA00023242"/>
    </source>
</evidence>
<evidence type="ECO:0000256" key="3">
    <source>
        <dbReference type="ARBA" id="ARBA00023125"/>
    </source>
</evidence>
<name>A0A226MDV9_CALSU</name>
<protein>
    <recommendedName>
        <fullName evidence="6">HSF-type DNA-binding domain-containing protein</fullName>
    </recommendedName>
</protein>
<organism evidence="7 8">
    <name type="scientific">Callipepla squamata</name>
    <name type="common">Scaled quail</name>
    <dbReference type="NCBI Taxonomy" id="9009"/>
    <lineage>
        <taxon>Eukaryota</taxon>
        <taxon>Metazoa</taxon>
        <taxon>Chordata</taxon>
        <taxon>Craniata</taxon>
        <taxon>Vertebrata</taxon>
        <taxon>Euteleostomi</taxon>
        <taxon>Archelosauria</taxon>
        <taxon>Archosauria</taxon>
        <taxon>Dinosauria</taxon>
        <taxon>Saurischia</taxon>
        <taxon>Theropoda</taxon>
        <taxon>Coelurosauria</taxon>
        <taxon>Aves</taxon>
        <taxon>Neognathae</taxon>
        <taxon>Galloanserae</taxon>
        <taxon>Galliformes</taxon>
        <taxon>Odontophoridae</taxon>
        <taxon>Callipepla</taxon>
    </lineage>
</organism>
<evidence type="ECO:0000313" key="7">
    <source>
        <dbReference type="EMBL" id="OXB53420.1"/>
    </source>
</evidence>
<feature type="compositionally biased region" description="Polar residues" evidence="5">
    <location>
        <begin position="1"/>
        <end position="11"/>
    </location>
</feature>
<keyword evidence="8" id="KW-1185">Reference proteome</keyword>
<comment type="caution">
    <text evidence="7">The sequence shown here is derived from an EMBL/GenBank/DDBJ whole genome shotgun (WGS) entry which is preliminary data.</text>
</comment>
<dbReference type="GO" id="GO:0005634">
    <property type="term" value="C:nucleus"/>
    <property type="evidence" value="ECO:0007669"/>
    <property type="project" value="UniProtKB-SubCell"/>
</dbReference>
<dbReference type="Proteomes" id="UP000198323">
    <property type="component" value="Unassembled WGS sequence"/>
</dbReference>
<dbReference type="STRING" id="9009.A0A226MDV9"/>
<accession>A0A226MDV9</accession>
<dbReference type="SUPFAM" id="SSF46785">
    <property type="entry name" value="Winged helix' DNA-binding domain"/>
    <property type="match status" value="1"/>
</dbReference>
<dbReference type="Pfam" id="PF00447">
    <property type="entry name" value="HSF_DNA-bind"/>
    <property type="match status" value="1"/>
</dbReference>
<evidence type="ECO:0000256" key="5">
    <source>
        <dbReference type="SAM" id="MobiDB-lite"/>
    </source>
</evidence>
<proteinExistence type="inferred from homology"/>
<dbReference type="GO" id="GO:0043565">
    <property type="term" value="F:sequence-specific DNA binding"/>
    <property type="evidence" value="ECO:0007669"/>
    <property type="project" value="InterPro"/>
</dbReference>
<dbReference type="EMBL" id="MCFN01001221">
    <property type="protein sequence ID" value="OXB53420.1"/>
    <property type="molecule type" value="Genomic_DNA"/>
</dbReference>
<dbReference type="InterPro" id="IPR036388">
    <property type="entry name" value="WH-like_DNA-bd_sf"/>
</dbReference>
<evidence type="ECO:0000256" key="2">
    <source>
        <dbReference type="ARBA" id="ARBA00006403"/>
    </source>
</evidence>
<dbReference type="OrthoDB" id="6418155at2759"/>
<dbReference type="AlphaFoldDB" id="A0A226MDV9"/>
<keyword evidence="4" id="KW-0539">Nucleus</keyword>
<dbReference type="Gene3D" id="1.10.10.10">
    <property type="entry name" value="Winged helix-like DNA-binding domain superfamily/Winged helix DNA-binding domain"/>
    <property type="match status" value="1"/>
</dbReference>
<comment type="similarity">
    <text evidence="2">Belongs to the HSF family.</text>
</comment>
<feature type="domain" description="HSF-type DNA-binding" evidence="6">
    <location>
        <begin position="70"/>
        <end position="191"/>
    </location>
</feature>
<feature type="region of interest" description="Disordered" evidence="5">
    <location>
        <begin position="1"/>
        <end position="64"/>
    </location>
</feature>
<evidence type="ECO:0000256" key="1">
    <source>
        <dbReference type="ARBA" id="ARBA00004123"/>
    </source>
</evidence>